<name>A0A1F8BDQ2_9BACT</name>
<dbReference type="AlphaFoldDB" id="A0A1F8BDQ2"/>
<evidence type="ECO:0000313" key="2">
    <source>
        <dbReference type="EMBL" id="OGM62080.1"/>
    </source>
</evidence>
<evidence type="ECO:0000259" key="1">
    <source>
        <dbReference type="Pfam" id="PF01909"/>
    </source>
</evidence>
<dbReference type="Pfam" id="PF01909">
    <property type="entry name" value="NTP_transf_2"/>
    <property type="match status" value="1"/>
</dbReference>
<proteinExistence type="predicted"/>
<accession>A0A1F8BDQ2</accession>
<protein>
    <recommendedName>
        <fullName evidence="1">Polymerase nucleotidyl transferase domain-containing protein</fullName>
    </recommendedName>
</protein>
<evidence type="ECO:0000313" key="3">
    <source>
        <dbReference type="Proteomes" id="UP000177082"/>
    </source>
</evidence>
<dbReference type="InterPro" id="IPR002934">
    <property type="entry name" value="Polymerase_NTP_transf_dom"/>
</dbReference>
<dbReference type="Gene3D" id="3.30.460.10">
    <property type="entry name" value="Beta Polymerase, domain 2"/>
    <property type="match status" value="1"/>
</dbReference>
<reference evidence="2 3" key="1">
    <citation type="journal article" date="2016" name="Nat. Commun.">
        <title>Thousands of microbial genomes shed light on interconnected biogeochemical processes in an aquifer system.</title>
        <authorList>
            <person name="Anantharaman K."/>
            <person name="Brown C.T."/>
            <person name="Hug L.A."/>
            <person name="Sharon I."/>
            <person name="Castelle C.J."/>
            <person name="Probst A.J."/>
            <person name="Thomas B.C."/>
            <person name="Singh A."/>
            <person name="Wilkins M.J."/>
            <person name="Karaoz U."/>
            <person name="Brodie E.L."/>
            <person name="Williams K.H."/>
            <person name="Hubbard S.S."/>
            <person name="Banfield J.F."/>
        </authorList>
    </citation>
    <scope>NUCLEOTIDE SEQUENCE [LARGE SCALE GENOMIC DNA]</scope>
</reference>
<dbReference type="EMBL" id="MGHF01000029">
    <property type="protein sequence ID" value="OGM62080.1"/>
    <property type="molecule type" value="Genomic_DNA"/>
</dbReference>
<gene>
    <name evidence="2" type="ORF">A2961_04890</name>
</gene>
<dbReference type="Proteomes" id="UP000177082">
    <property type="component" value="Unassembled WGS sequence"/>
</dbReference>
<dbReference type="SUPFAM" id="SSF81301">
    <property type="entry name" value="Nucleotidyltransferase"/>
    <property type="match status" value="1"/>
</dbReference>
<feature type="domain" description="Polymerase nucleotidyl transferase" evidence="1">
    <location>
        <begin position="19"/>
        <end position="101"/>
    </location>
</feature>
<organism evidence="2 3">
    <name type="scientific">Candidatus Woesebacteria bacterium RIFCSPLOWO2_01_FULL_39_21</name>
    <dbReference type="NCBI Taxonomy" id="1802519"/>
    <lineage>
        <taxon>Bacteria</taxon>
        <taxon>Candidatus Woeseibacteriota</taxon>
    </lineage>
</organism>
<sequence>MPKTKKINQSKVVKELTSRLLNRVTNDWIVSIVLYGSTTNNTYISENSNIDLMIVVKTPRHQIDLNKLKLIYKIHEKYVEEFKVPIDIYTYGYDELPRKKNFGYSLLRSLFIYDYFKHARVIYGKNILKELIHPHIKTVSLQLVNELKRGVRQMIYDSKYMSKPGVIKRMIGDRAGNTVQVTTDIAKGLDDHLRWACVSLIFSQKARLAYDGILVSGKNRIFKKYLEEYKQNDSSIKHLYEIYNWWVNHISKEYERWGFRKQTEIISLDEDKTRKMIIICLRHIEHISNILEEKYNG</sequence>
<comment type="caution">
    <text evidence="2">The sequence shown here is derived from an EMBL/GenBank/DDBJ whole genome shotgun (WGS) entry which is preliminary data.</text>
</comment>
<dbReference type="GO" id="GO:0016779">
    <property type="term" value="F:nucleotidyltransferase activity"/>
    <property type="evidence" value="ECO:0007669"/>
    <property type="project" value="InterPro"/>
</dbReference>
<dbReference type="STRING" id="1802519.A2961_04890"/>
<dbReference type="InterPro" id="IPR043519">
    <property type="entry name" value="NT_sf"/>
</dbReference>